<gene>
    <name evidence="1" type="ORF">BDN71DRAFT_1367267</name>
</gene>
<feature type="non-terminal residue" evidence="1">
    <location>
        <position position="1"/>
    </location>
</feature>
<dbReference type="OrthoDB" id="2742740at2759"/>
<protein>
    <submittedName>
        <fullName evidence="1">Uncharacterized protein</fullName>
    </submittedName>
</protein>
<evidence type="ECO:0000313" key="1">
    <source>
        <dbReference type="EMBL" id="KAF9496518.1"/>
    </source>
</evidence>
<sequence>AILDNFGLTASQLDALRNPQPVAQEDFDKNLQFSLDIFLAKITSAQAAYTRNCAAIERNMNDVKMLSADQLKCQLEHISGVYAIKHDMCTNGYIAY</sequence>
<proteinExistence type="predicted"/>
<name>A0A9P5ZYC2_PLEER</name>
<dbReference type="Proteomes" id="UP000807025">
    <property type="component" value="Unassembled WGS sequence"/>
</dbReference>
<organism evidence="1 2">
    <name type="scientific">Pleurotus eryngii</name>
    <name type="common">Boletus of the steppes</name>
    <dbReference type="NCBI Taxonomy" id="5323"/>
    <lineage>
        <taxon>Eukaryota</taxon>
        <taxon>Fungi</taxon>
        <taxon>Dikarya</taxon>
        <taxon>Basidiomycota</taxon>
        <taxon>Agaricomycotina</taxon>
        <taxon>Agaricomycetes</taxon>
        <taxon>Agaricomycetidae</taxon>
        <taxon>Agaricales</taxon>
        <taxon>Pleurotineae</taxon>
        <taxon>Pleurotaceae</taxon>
        <taxon>Pleurotus</taxon>
    </lineage>
</organism>
<accession>A0A9P5ZYC2</accession>
<keyword evidence="2" id="KW-1185">Reference proteome</keyword>
<dbReference type="AlphaFoldDB" id="A0A9P5ZYC2"/>
<comment type="caution">
    <text evidence="1">The sequence shown here is derived from an EMBL/GenBank/DDBJ whole genome shotgun (WGS) entry which is preliminary data.</text>
</comment>
<reference evidence="1" key="1">
    <citation type="submission" date="2020-11" db="EMBL/GenBank/DDBJ databases">
        <authorList>
            <consortium name="DOE Joint Genome Institute"/>
            <person name="Ahrendt S."/>
            <person name="Riley R."/>
            <person name="Andreopoulos W."/>
            <person name="Labutti K."/>
            <person name="Pangilinan J."/>
            <person name="Ruiz-Duenas F.J."/>
            <person name="Barrasa J.M."/>
            <person name="Sanchez-Garcia M."/>
            <person name="Camarero S."/>
            <person name="Miyauchi S."/>
            <person name="Serrano A."/>
            <person name="Linde D."/>
            <person name="Babiker R."/>
            <person name="Drula E."/>
            <person name="Ayuso-Fernandez I."/>
            <person name="Pacheco R."/>
            <person name="Padilla G."/>
            <person name="Ferreira P."/>
            <person name="Barriuso J."/>
            <person name="Kellner H."/>
            <person name="Castanera R."/>
            <person name="Alfaro M."/>
            <person name="Ramirez L."/>
            <person name="Pisabarro A.G."/>
            <person name="Kuo A."/>
            <person name="Tritt A."/>
            <person name="Lipzen A."/>
            <person name="He G."/>
            <person name="Yan M."/>
            <person name="Ng V."/>
            <person name="Cullen D."/>
            <person name="Martin F."/>
            <person name="Rosso M.-N."/>
            <person name="Henrissat B."/>
            <person name="Hibbett D."/>
            <person name="Martinez A.T."/>
            <person name="Grigoriev I.V."/>
        </authorList>
    </citation>
    <scope>NUCLEOTIDE SEQUENCE</scope>
    <source>
        <strain evidence="1">ATCC 90797</strain>
    </source>
</reference>
<dbReference type="EMBL" id="MU154551">
    <property type="protein sequence ID" value="KAF9496518.1"/>
    <property type="molecule type" value="Genomic_DNA"/>
</dbReference>
<feature type="non-terminal residue" evidence="1">
    <location>
        <position position="96"/>
    </location>
</feature>
<evidence type="ECO:0000313" key="2">
    <source>
        <dbReference type="Proteomes" id="UP000807025"/>
    </source>
</evidence>